<reference evidence="1 2" key="1">
    <citation type="journal article" date="2024" name="G3 (Bethesda)">
        <title>Genome assembly of Hibiscus sabdariffa L. provides insights into metabolisms of medicinal natural products.</title>
        <authorList>
            <person name="Kim T."/>
        </authorList>
    </citation>
    <scope>NUCLEOTIDE SEQUENCE [LARGE SCALE GENOMIC DNA]</scope>
    <source>
        <strain evidence="1">TK-2024</strain>
        <tissue evidence="1">Old leaves</tissue>
    </source>
</reference>
<protein>
    <submittedName>
        <fullName evidence="1">Uncharacterized protein</fullName>
    </submittedName>
</protein>
<dbReference type="EMBL" id="JBBPBM010000009">
    <property type="protein sequence ID" value="KAK8568256.1"/>
    <property type="molecule type" value="Genomic_DNA"/>
</dbReference>
<comment type="caution">
    <text evidence="1">The sequence shown here is derived from an EMBL/GenBank/DDBJ whole genome shotgun (WGS) entry which is preliminary data.</text>
</comment>
<evidence type="ECO:0000313" key="1">
    <source>
        <dbReference type="EMBL" id="KAK8568256.1"/>
    </source>
</evidence>
<keyword evidence="2" id="KW-1185">Reference proteome</keyword>
<proteinExistence type="predicted"/>
<gene>
    <name evidence="1" type="ORF">V6N12_006812</name>
</gene>
<evidence type="ECO:0000313" key="2">
    <source>
        <dbReference type="Proteomes" id="UP001472677"/>
    </source>
</evidence>
<organism evidence="1 2">
    <name type="scientific">Hibiscus sabdariffa</name>
    <name type="common">roselle</name>
    <dbReference type="NCBI Taxonomy" id="183260"/>
    <lineage>
        <taxon>Eukaryota</taxon>
        <taxon>Viridiplantae</taxon>
        <taxon>Streptophyta</taxon>
        <taxon>Embryophyta</taxon>
        <taxon>Tracheophyta</taxon>
        <taxon>Spermatophyta</taxon>
        <taxon>Magnoliopsida</taxon>
        <taxon>eudicotyledons</taxon>
        <taxon>Gunneridae</taxon>
        <taxon>Pentapetalae</taxon>
        <taxon>rosids</taxon>
        <taxon>malvids</taxon>
        <taxon>Malvales</taxon>
        <taxon>Malvaceae</taxon>
        <taxon>Malvoideae</taxon>
        <taxon>Hibiscus</taxon>
    </lineage>
</organism>
<name>A0ABR2EZZ6_9ROSI</name>
<dbReference type="Proteomes" id="UP001472677">
    <property type="component" value="Unassembled WGS sequence"/>
</dbReference>
<sequence>MLVCLTHWLFSKGSNETCCKKGTERAFTTHQWPTGASHVHTYPTLFVYLHNACCSCPKGNLVKEDGVLRPSFCKQPGFLKPKPSSSLKRLAPVHEENMGELTRLGVHCNKEISFKVEDEVGQII</sequence>
<accession>A0ABR2EZZ6</accession>